<evidence type="ECO:0000313" key="1">
    <source>
        <dbReference type="EMBL" id="CAE7742763.1"/>
    </source>
</evidence>
<dbReference type="AlphaFoldDB" id="A0A812XG67"/>
<sequence>LRLTQHDAILVHKSLKVVVERGLQVKLPQDEFQCYRDSKLWLQMPANYVREWFFARHPSAVIGSIWSNISTVNKELGREGMPFTLDF</sequence>
<protein>
    <submittedName>
        <fullName evidence="1">Uncharacterized protein</fullName>
    </submittedName>
</protein>
<keyword evidence="2" id="KW-1185">Reference proteome</keyword>
<comment type="caution">
    <text evidence="1">The sequence shown here is derived from an EMBL/GenBank/DDBJ whole genome shotgun (WGS) entry which is preliminary data.</text>
</comment>
<dbReference type="OrthoDB" id="416875at2759"/>
<name>A0A812XG67_9DINO</name>
<dbReference type="EMBL" id="CAJNJA010038024">
    <property type="protein sequence ID" value="CAE7742763.1"/>
    <property type="molecule type" value="Genomic_DNA"/>
</dbReference>
<reference evidence="1" key="1">
    <citation type="submission" date="2021-02" db="EMBL/GenBank/DDBJ databases">
        <authorList>
            <person name="Dougan E. K."/>
            <person name="Rhodes N."/>
            <person name="Thang M."/>
            <person name="Chan C."/>
        </authorList>
    </citation>
    <scope>NUCLEOTIDE SEQUENCE</scope>
</reference>
<organism evidence="1 2">
    <name type="scientific">Symbiodinium necroappetens</name>
    <dbReference type="NCBI Taxonomy" id="1628268"/>
    <lineage>
        <taxon>Eukaryota</taxon>
        <taxon>Sar</taxon>
        <taxon>Alveolata</taxon>
        <taxon>Dinophyceae</taxon>
        <taxon>Suessiales</taxon>
        <taxon>Symbiodiniaceae</taxon>
        <taxon>Symbiodinium</taxon>
    </lineage>
</organism>
<feature type="non-terminal residue" evidence="1">
    <location>
        <position position="1"/>
    </location>
</feature>
<dbReference type="Proteomes" id="UP000601435">
    <property type="component" value="Unassembled WGS sequence"/>
</dbReference>
<gene>
    <name evidence="1" type="ORF">SNEC2469_LOCUS21491</name>
</gene>
<evidence type="ECO:0000313" key="2">
    <source>
        <dbReference type="Proteomes" id="UP000601435"/>
    </source>
</evidence>
<accession>A0A812XG67</accession>
<proteinExistence type="predicted"/>